<evidence type="ECO:0000313" key="3">
    <source>
        <dbReference type="Proteomes" id="UP001321473"/>
    </source>
</evidence>
<gene>
    <name evidence="2" type="ORF">V5799_025101</name>
</gene>
<dbReference type="AlphaFoldDB" id="A0AAQ4EA85"/>
<name>A0AAQ4EA85_AMBAM</name>
<feature type="region of interest" description="Disordered" evidence="1">
    <location>
        <begin position="1"/>
        <end position="47"/>
    </location>
</feature>
<dbReference type="EMBL" id="JARKHS020019506">
    <property type="protein sequence ID" value="KAK8771655.1"/>
    <property type="molecule type" value="Genomic_DNA"/>
</dbReference>
<comment type="caution">
    <text evidence="2">The sequence shown here is derived from an EMBL/GenBank/DDBJ whole genome shotgun (WGS) entry which is preliminary data.</text>
</comment>
<proteinExistence type="predicted"/>
<evidence type="ECO:0000256" key="1">
    <source>
        <dbReference type="SAM" id="MobiDB-lite"/>
    </source>
</evidence>
<keyword evidence="3" id="KW-1185">Reference proteome</keyword>
<sequence length="90" mass="10761">MHTFRHSLSSTHGLSPPANTKRLHPQLGPCAPHRPRHHPRRPQDQPRLPCLPLCRWPRTAWRPRLMQENTWKCWTVALLRRWQKAPQAMR</sequence>
<organism evidence="2 3">
    <name type="scientific">Amblyomma americanum</name>
    <name type="common">Lone star tick</name>
    <dbReference type="NCBI Taxonomy" id="6943"/>
    <lineage>
        <taxon>Eukaryota</taxon>
        <taxon>Metazoa</taxon>
        <taxon>Ecdysozoa</taxon>
        <taxon>Arthropoda</taxon>
        <taxon>Chelicerata</taxon>
        <taxon>Arachnida</taxon>
        <taxon>Acari</taxon>
        <taxon>Parasitiformes</taxon>
        <taxon>Ixodida</taxon>
        <taxon>Ixodoidea</taxon>
        <taxon>Ixodidae</taxon>
        <taxon>Amblyomminae</taxon>
        <taxon>Amblyomma</taxon>
    </lineage>
</organism>
<protein>
    <submittedName>
        <fullName evidence="2">Uncharacterized protein</fullName>
    </submittedName>
</protein>
<accession>A0AAQ4EA85</accession>
<evidence type="ECO:0000313" key="2">
    <source>
        <dbReference type="EMBL" id="KAK8771655.1"/>
    </source>
</evidence>
<feature type="compositionally biased region" description="Polar residues" evidence="1">
    <location>
        <begin position="1"/>
        <end position="13"/>
    </location>
</feature>
<dbReference type="Proteomes" id="UP001321473">
    <property type="component" value="Unassembled WGS sequence"/>
</dbReference>
<reference evidence="2 3" key="1">
    <citation type="journal article" date="2023" name="Arcadia Sci">
        <title>De novo assembly of a long-read Amblyomma americanum tick genome.</title>
        <authorList>
            <person name="Chou S."/>
            <person name="Poskanzer K.E."/>
            <person name="Rollins M."/>
            <person name="Thuy-Boun P.S."/>
        </authorList>
    </citation>
    <scope>NUCLEOTIDE SEQUENCE [LARGE SCALE GENOMIC DNA]</scope>
    <source>
        <strain evidence="2">F_SG_1</strain>
        <tissue evidence="2">Salivary glands</tissue>
    </source>
</reference>